<feature type="domain" description="DUF4872" evidence="2">
    <location>
        <begin position="153"/>
        <end position="323"/>
    </location>
</feature>
<dbReference type="KEGG" id="fax:FUAX_35000"/>
<dbReference type="Pfam" id="PF14399">
    <property type="entry name" value="BtrH_N"/>
    <property type="match status" value="1"/>
</dbReference>
<dbReference type="RefSeq" id="WP_338392588.1">
    <property type="nucleotide sequence ID" value="NZ_AP025314.1"/>
</dbReference>
<dbReference type="Pfam" id="PF16169">
    <property type="entry name" value="DUF4872"/>
    <property type="match status" value="1"/>
</dbReference>
<keyword evidence="4" id="KW-1185">Reference proteome</keyword>
<proteinExistence type="predicted"/>
<evidence type="ECO:0000313" key="3">
    <source>
        <dbReference type="EMBL" id="BDD11068.1"/>
    </source>
</evidence>
<name>A0AAU9CLJ1_9BACT</name>
<organism evidence="3 4">
    <name type="scientific">Fulvitalea axinellae</name>
    <dbReference type="NCBI Taxonomy" id="1182444"/>
    <lineage>
        <taxon>Bacteria</taxon>
        <taxon>Pseudomonadati</taxon>
        <taxon>Bacteroidota</taxon>
        <taxon>Cytophagia</taxon>
        <taxon>Cytophagales</taxon>
        <taxon>Persicobacteraceae</taxon>
        <taxon>Fulvitalea</taxon>
    </lineage>
</organism>
<evidence type="ECO:0000313" key="4">
    <source>
        <dbReference type="Proteomes" id="UP001348817"/>
    </source>
</evidence>
<dbReference type="AlphaFoldDB" id="A0AAU9CLJ1"/>
<dbReference type="InterPro" id="IPR026935">
    <property type="entry name" value="BtrH_N"/>
</dbReference>
<evidence type="ECO:0000259" key="1">
    <source>
        <dbReference type="Pfam" id="PF14399"/>
    </source>
</evidence>
<evidence type="ECO:0000259" key="2">
    <source>
        <dbReference type="Pfam" id="PF16169"/>
    </source>
</evidence>
<dbReference type="EMBL" id="AP025314">
    <property type="protein sequence ID" value="BDD11068.1"/>
    <property type="molecule type" value="Genomic_DNA"/>
</dbReference>
<dbReference type="InterPro" id="IPR032369">
    <property type="entry name" value="DUF4872"/>
</dbReference>
<feature type="domain" description="Butirosin biosynthesis protein H N-terminal" evidence="1">
    <location>
        <begin position="13"/>
        <end position="141"/>
    </location>
</feature>
<protein>
    <submittedName>
        <fullName evidence="3">Lantibiotic ABC transporter</fullName>
    </submittedName>
</protein>
<reference evidence="3 4" key="1">
    <citation type="submission" date="2021-12" db="EMBL/GenBank/DDBJ databases">
        <title>Genome sequencing of bacteria with rrn-lacking chromosome and rrn-plasmid.</title>
        <authorList>
            <person name="Anda M."/>
            <person name="Iwasaki W."/>
        </authorList>
    </citation>
    <scope>NUCLEOTIDE SEQUENCE [LARGE SCALE GENOMIC DNA]</scope>
    <source>
        <strain evidence="3 4">DSM 100852</strain>
    </source>
</reference>
<dbReference type="Proteomes" id="UP001348817">
    <property type="component" value="Chromosome"/>
</dbReference>
<sequence length="328" mass="36980">MIIDNFEPFNGQHCETTATGSLLKQLGINLSEPMLFGIGEGLGYIFWNMRIMEFPFIGGRIKPDELTENICLNLNLDLEVKETCSERKAWQNITQALDNGKAVGLKLDCYHLEYFTKKIHFAGHYASIYGYDEDFAYLNDTNQQGRDAKTSLKSLALARNERGPMSSRNLSYTISKNNELPDMKLTVRQAINNNASDFLNPPIKNIGYKGILKTSGEIKKWFATSENIKRDFHTTASLMESGGTGGSLFRNIYRDFLGEASEMLESDPLAKAGQEYSSIAKLWKNVAELFVQAGETEDIKHINQASEILIELSEREKTVMEQLKKATE</sequence>
<accession>A0AAU9CLJ1</accession>
<gene>
    <name evidence="3" type="ORF">FUAX_35000</name>
</gene>